<reference evidence="3 4" key="1">
    <citation type="submission" date="2020-04" db="EMBL/GenBank/DDBJ databases">
        <title>Plant Genome Project.</title>
        <authorList>
            <person name="Zhang R.-G."/>
        </authorList>
    </citation>
    <scope>NUCLEOTIDE SEQUENCE [LARGE SCALE GENOMIC DNA]</scope>
    <source>
        <strain evidence="3">YNK0</strain>
        <tissue evidence="3">Leaf</tissue>
    </source>
</reference>
<evidence type="ECO:0008006" key="5">
    <source>
        <dbReference type="Google" id="ProtNLM"/>
    </source>
</evidence>
<evidence type="ECO:0000256" key="2">
    <source>
        <dbReference type="SAM" id="MobiDB-lite"/>
    </source>
</evidence>
<dbReference type="GO" id="GO:0005829">
    <property type="term" value="C:cytosol"/>
    <property type="evidence" value="ECO:0007669"/>
    <property type="project" value="TreeGrafter"/>
</dbReference>
<dbReference type="PANTHER" id="PTHR19424">
    <property type="entry name" value="HEAT SHOCK FACTOR BINDING PROTEIN 1"/>
    <property type="match status" value="1"/>
</dbReference>
<name>A0A834Z8P9_TETSI</name>
<keyword evidence="4" id="KW-1185">Reference proteome</keyword>
<feature type="compositionally biased region" description="Basic and acidic residues" evidence="2">
    <location>
        <begin position="155"/>
        <end position="167"/>
    </location>
</feature>
<dbReference type="OrthoDB" id="4159489at2759"/>
<dbReference type="GO" id="GO:0005634">
    <property type="term" value="C:nucleus"/>
    <property type="evidence" value="ECO:0007669"/>
    <property type="project" value="TreeGrafter"/>
</dbReference>
<dbReference type="EMBL" id="JABCRI010000008">
    <property type="protein sequence ID" value="KAF8401490.1"/>
    <property type="molecule type" value="Genomic_DNA"/>
</dbReference>
<organism evidence="3 4">
    <name type="scientific">Tetracentron sinense</name>
    <name type="common">Spur-leaf</name>
    <dbReference type="NCBI Taxonomy" id="13715"/>
    <lineage>
        <taxon>Eukaryota</taxon>
        <taxon>Viridiplantae</taxon>
        <taxon>Streptophyta</taxon>
        <taxon>Embryophyta</taxon>
        <taxon>Tracheophyta</taxon>
        <taxon>Spermatophyta</taxon>
        <taxon>Magnoliopsida</taxon>
        <taxon>Trochodendrales</taxon>
        <taxon>Trochodendraceae</taxon>
        <taxon>Tetracentron</taxon>
    </lineage>
</organism>
<evidence type="ECO:0000313" key="3">
    <source>
        <dbReference type="EMBL" id="KAF8401490.1"/>
    </source>
</evidence>
<sequence length="167" mass="18673">MGEQDSEDATQSTADMTVFVQNLLEQMQSRFQAMSDSIVTKNILFYMSIPLPQLSISSSCGKMSSLYRNFHVKMRGREEAILPAYAIHKDQPKLWVLILSAYVSIWHKNSFITSFMNITLDEMGNRINDLEQSINDMKTEMGAEGSLSPMAPSKPEPDAAKPEDGSA</sequence>
<comment type="caution">
    <text evidence="3">The sequence shown here is derived from an EMBL/GenBank/DDBJ whole genome shotgun (WGS) entry which is preliminary data.</text>
</comment>
<accession>A0A834Z8P9</accession>
<feature type="region of interest" description="Disordered" evidence="2">
    <location>
        <begin position="138"/>
        <end position="167"/>
    </location>
</feature>
<dbReference type="GO" id="GO:0003714">
    <property type="term" value="F:transcription corepressor activity"/>
    <property type="evidence" value="ECO:0007669"/>
    <property type="project" value="InterPro"/>
</dbReference>
<evidence type="ECO:0000313" key="4">
    <source>
        <dbReference type="Proteomes" id="UP000655225"/>
    </source>
</evidence>
<evidence type="ECO:0000256" key="1">
    <source>
        <dbReference type="ARBA" id="ARBA00006349"/>
    </source>
</evidence>
<dbReference type="GO" id="GO:0070370">
    <property type="term" value="P:cellular heat acclimation"/>
    <property type="evidence" value="ECO:0007669"/>
    <property type="project" value="TreeGrafter"/>
</dbReference>
<dbReference type="Proteomes" id="UP000655225">
    <property type="component" value="Unassembled WGS sequence"/>
</dbReference>
<dbReference type="Pfam" id="PF06825">
    <property type="entry name" value="HSBP1"/>
    <property type="match status" value="1"/>
</dbReference>
<protein>
    <recommendedName>
        <fullName evidence="5">Heat shock factor-binding protein 1</fullName>
    </recommendedName>
</protein>
<comment type="similarity">
    <text evidence="1">Belongs to the HSBP1 family.</text>
</comment>
<dbReference type="OMA" id="RMDINPP"/>
<gene>
    <name evidence="3" type="ORF">HHK36_012430</name>
</gene>
<dbReference type="AlphaFoldDB" id="A0A834Z8P9"/>
<dbReference type="Gene3D" id="1.20.5.430">
    <property type="match status" value="1"/>
</dbReference>
<dbReference type="PANTHER" id="PTHR19424:SF0">
    <property type="entry name" value="HEAT SHOCK FACTOR BINDING PROTEIN 1"/>
    <property type="match status" value="1"/>
</dbReference>
<dbReference type="InterPro" id="IPR009643">
    <property type="entry name" value="HS1-bd"/>
</dbReference>
<proteinExistence type="inferred from homology"/>